<sequence>MIPFLKNCCALLFLVTFINAQPIIILDTLAFDNTQHSHIDFEAGSGQNTTAGINTAIASTGATFSLSQGSINPGSPFQGLDGGPVSGVGHIAGGAIVFNMNFAANPVDAVGFFLGGLTGPAGNIVVTFVDNTTLDLPVAELTANGVLPPVGNGAPGTNAINGFIGVDANGGSLIKSIDYSVGGDLHSIDDIFFGDANSVATGSFNLPTPGLINVTNAGDQFFPENTLGSQSSTTLPTVGGGAPEPPAVPEPATYFVFAIFGLFTILKLRKK</sequence>
<name>A0A5S9F173_UABAM</name>
<evidence type="ECO:0000256" key="1">
    <source>
        <dbReference type="SAM" id="MobiDB-lite"/>
    </source>
</evidence>
<dbReference type="RefSeq" id="WP_151966603.1">
    <property type="nucleotide sequence ID" value="NZ_AP019860.1"/>
</dbReference>
<organism evidence="4 5">
    <name type="scientific">Uabimicrobium amorphum</name>
    <dbReference type="NCBI Taxonomy" id="2596890"/>
    <lineage>
        <taxon>Bacteria</taxon>
        <taxon>Pseudomonadati</taxon>
        <taxon>Planctomycetota</taxon>
        <taxon>Candidatus Uabimicrobiia</taxon>
        <taxon>Candidatus Uabimicrobiales</taxon>
        <taxon>Candidatus Uabimicrobiaceae</taxon>
        <taxon>Candidatus Uabimicrobium</taxon>
    </lineage>
</organism>
<evidence type="ECO:0000256" key="3">
    <source>
        <dbReference type="SAM" id="SignalP"/>
    </source>
</evidence>
<keyword evidence="2" id="KW-0812">Transmembrane</keyword>
<keyword evidence="2" id="KW-0472">Membrane</keyword>
<dbReference type="AlphaFoldDB" id="A0A5S9F173"/>
<gene>
    <name evidence="4" type="ORF">UABAM_00698</name>
</gene>
<feature type="compositionally biased region" description="Polar residues" evidence="1">
    <location>
        <begin position="226"/>
        <end position="235"/>
    </location>
</feature>
<protein>
    <recommendedName>
        <fullName evidence="6">PEP-CTERM protein-sorting domain-containing protein</fullName>
    </recommendedName>
</protein>
<evidence type="ECO:0000256" key="2">
    <source>
        <dbReference type="SAM" id="Phobius"/>
    </source>
</evidence>
<reference evidence="4 5" key="1">
    <citation type="submission" date="2019-08" db="EMBL/GenBank/DDBJ databases">
        <title>Complete genome sequence of Candidatus Uab amorphum.</title>
        <authorList>
            <person name="Shiratori T."/>
            <person name="Suzuki S."/>
            <person name="Kakizawa Y."/>
            <person name="Ishida K."/>
        </authorList>
    </citation>
    <scope>NUCLEOTIDE SEQUENCE [LARGE SCALE GENOMIC DNA]</scope>
    <source>
        <strain evidence="4 5">SRT547</strain>
    </source>
</reference>
<keyword evidence="5" id="KW-1185">Reference proteome</keyword>
<dbReference type="EMBL" id="AP019860">
    <property type="protein sequence ID" value="BBM82355.1"/>
    <property type="molecule type" value="Genomic_DNA"/>
</dbReference>
<feature type="region of interest" description="Disordered" evidence="1">
    <location>
        <begin position="225"/>
        <end position="244"/>
    </location>
</feature>
<evidence type="ECO:0000313" key="4">
    <source>
        <dbReference type="EMBL" id="BBM82355.1"/>
    </source>
</evidence>
<keyword evidence="2" id="KW-1133">Transmembrane helix</keyword>
<dbReference type="KEGG" id="uam:UABAM_00698"/>
<feature type="transmembrane region" description="Helical" evidence="2">
    <location>
        <begin position="252"/>
        <end position="268"/>
    </location>
</feature>
<feature type="signal peptide" evidence="3">
    <location>
        <begin position="1"/>
        <end position="20"/>
    </location>
</feature>
<evidence type="ECO:0000313" key="5">
    <source>
        <dbReference type="Proteomes" id="UP000326354"/>
    </source>
</evidence>
<evidence type="ECO:0008006" key="6">
    <source>
        <dbReference type="Google" id="ProtNLM"/>
    </source>
</evidence>
<feature type="chain" id="PRO_5025019207" description="PEP-CTERM protein-sorting domain-containing protein" evidence="3">
    <location>
        <begin position="21"/>
        <end position="271"/>
    </location>
</feature>
<accession>A0A5S9F173</accession>
<proteinExistence type="predicted"/>
<keyword evidence="3" id="KW-0732">Signal</keyword>
<dbReference type="Proteomes" id="UP000326354">
    <property type="component" value="Chromosome"/>
</dbReference>